<accession>A0A4C1ZY89</accession>
<keyword evidence="2" id="KW-1185">Reference proteome</keyword>
<sequence length="76" mass="8706">MKDFTKNSAMKIDVSKQGYGDVRVNAVGANILIQASSRRRTANENRRSRRARRIYGTRGMIKGGDPNRQILQSRRR</sequence>
<organism evidence="1 2">
    <name type="scientific">Eumeta variegata</name>
    <name type="common">Bagworm moth</name>
    <name type="synonym">Eumeta japonica</name>
    <dbReference type="NCBI Taxonomy" id="151549"/>
    <lineage>
        <taxon>Eukaryota</taxon>
        <taxon>Metazoa</taxon>
        <taxon>Ecdysozoa</taxon>
        <taxon>Arthropoda</taxon>
        <taxon>Hexapoda</taxon>
        <taxon>Insecta</taxon>
        <taxon>Pterygota</taxon>
        <taxon>Neoptera</taxon>
        <taxon>Endopterygota</taxon>
        <taxon>Lepidoptera</taxon>
        <taxon>Glossata</taxon>
        <taxon>Ditrysia</taxon>
        <taxon>Tineoidea</taxon>
        <taxon>Psychidae</taxon>
        <taxon>Oiketicinae</taxon>
        <taxon>Eumeta</taxon>
    </lineage>
</organism>
<proteinExistence type="predicted"/>
<evidence type="ECO:0000313" key="1">
    <source>
        <dbReference type="EMBL" id="GBP92688.1"/>
    </source>
</evidence>
<dbReference type="EMBL" id="BGZK01002298">
    <property type="protein sequence ID" value="GBP92688.1"/>
    <property type="molecule type" value="Genomic_DNA"/>
</dbReference>
<name>A0A4C1ZY89_EUMVA</name>
<evidence type="ECO:0000313" key="2">
    <source>
        <dbReference type="Proteomes" id="UP000299102"/>
    </source>
</evidence>
<dbReference type="AlphaFoldDB" id="A0A4C1ZY89"/>
<protein>
    <submittedName>
        <fullName evidence="1">Uncharacterized protein</fullName>
    </submittedName>
</protein>
<dbReference type="Proteomes" id="UP000299102">
    <property type="component" value="Unassembled WGS sequence"/>
</dbReference>
<gene>
    <name evidence="1" type="ORF">EVAR_68290_1</name>
</gene>
<comment type="caution">
    <text evidence="1">The sequence shown here is derived from an EMBL/GenBank/DDBJ whole genome shotgun (WGS) entry which is preliminary data.</text>
</comment>
<reference evidence="1 2" key="1">
    <citation type="journal article" date="2019" name="Commun. Biol.">
        <title>The bagworm genome reveals a unique fibroin gene that provides high tensile strength.</title>
        <authorList>
            <person name="Kono N."/>
            <person name="Nakamura H."/>
            <person name="Ohtoshi R."/>
            <person name="Tomita M."/>
            <person name="Numata K."/>
            <person name="Arakawa K."/>
        </authorList>
    </citation>
    <scope>NUCLEOTIDE SEQUENCE [LARGE SCALE GENOMIC DNA]</scope>
</reference>